<organism evidence="3 4">
    <name type="scientific">Colletotrichum phormii</name>
    <dbReference type="NCBI Taxonomy" id="359342"/>
    <lineage>
        <taxon>Eukaryota</taxon>
        <taxon>Fungi</taxon>
        <taxon>Dikarya</taxon>
        <taxon>Ascomycota</taxon>
        <taxon>Pezizomycotina</taxon>
        <taxon>Sordariomycetes</taxon>
        <taxon>Hypocreomycetidae</taxon>
        <taxon>Glomerellales</taxon>
        <taxon>Glomerellaceae</taxon>
        <taxon>Colletotrichum</taxon>
        <taxon>Colletotrichum acutatum species complex</taxon>
    </lineage>
</organism>
<protein>
    <submittedName>
        <fullName evidence="3">Uncharacterized protein</fullName>
    </submittedName>
</protein>
<reference evidence="3" key="1">
    <citation type="submission" date="2021-06" db="EMBL/GenBank/DDBJ databases">
        <title>Comparative genomics, transcriptomics and evolutionary studies reveal genomic signatures of adaptation to plant cell wall in hemibiotrophic fungi.</title>
        <authorList>
            <consortium name="DOE Joint Genome Institute"/>
            <person name="Baroncelli R."/>
            <person name="Diaz J.F."/>
            <person name="Benocci T."/>
            <person name="Peng M."/>
            <person name="Battaglia E."/>
            <person name="Haridas S."/>
            <person name="Andreopoulos W."/>
            <person name="Labutti K."/>
            <person name="Pangilinan J."/>
            <person name="Floch G.L."/>
            <person name="Makela M.R."/>
            <person name="Henrissat B."/>
            <person name="Grigoriev I.V."/>
            <person name="Crouch J.A."/>
            <person name="De Vries R.P."/>
            <person name="Sukno S.A."/>
            <person name="Thon M.R."/>
        </authorList>
    </citation>
    <scope>NUCLEOTIDE SEQUENCE</scope>
    <source>
        <strain evidence="3">CBS 102054</strain>
    </source>
</reference>
<dbReference type="AlphaFoldDB" id="A0AAJ0A1Y1"/>
<feature type="transmembrane region" description="Helical" evidence="2">
    <location>
        <begin position="45"/>
        <end position="63"/>
    </location>
</feature>
<keyword evidence="2" id="KW-0812">Transmembrane</keyword>
<dbReference type="RefSeq" id="XP_060451017.1">
    <property type="nucleotide sequence ID" value="XM_060596495.1"/>
</dbReference>
<dbReference type="EMBL" id="JAHMHQ010000002">
    <property type="protein sequence ID" value="KAK1654973.1"/>
    <property type="molecule type" value="Genomic_DNA"/>
</dbReference>
<keyword evidence="2" id="KW-0472">Membrane</keyword>
<name>A0AAJ0A1Y1_9PEZI</name>
<feature type="region of interest" description="Disordered" evidence="1">
    <location>
        <begin position="213"/>
        <end position="236"/>
    </location>
</feature>
<evidence type="ECO:0000256" key="1">
    <source>
        <dbReference type="SAM" id="MobiDB-lite"/>
    </source>
</evidence>
<accession>A0AAJ0A1Y1</accession>
<dbReference type="Proteomes" id="UP001243989">
    <property type="component" value="Unassembled WGS sequence"/>
</dbReference>
<evidence type="ECO:0000313" key="3">
    <source>
        <dbReference type="EMBL" id="KAK1654973.1"/>
    </source>
</evidence>
<evidence type="ECO:0000313" key="4">
    <source>
        <dbReference type="Proteomes" id="UP001243989"/>
    </source>
</evidence>
<sequence length="236" mass="26333">MSDHVSLRVRPHSSSTKGSKDQHHRSAILQTASEFLNKLRGLNTFYFLFFIYFCFPSTLFRRGRLGPSPPRPDLRRPGCRSLHGGYLLQSPGCLLDSILAIVSFININSMNPKTCIEKKAAKRTHCAIRQKWILLLWILLDFASTWSHGHPVEVETTYTGPPVDMNGGTLQRQHSPMLRNVRKMLTQHKHMHSSAVCRSTSFSTVGAVVKAESAPTVSSENLPPIPTAVNHPPGLT</sequence>
<gene>
    <name evidence="3" type="ORF">BDP81DRAFT_92044</name>
</gene>
<dbReference type="GeneID" id="85481357"/>
<comment type="caution">
    <text evidence="3">The sequence shown here is derived from an EMBL/GenBank/DDBJ whole genome shotgun (WGS) entry which is preliminary data.</text>
</comment>
<keyword evidence="2" id="KW-1133">Transmembrane helix</keyword>
<evidence type="ECO:0000256" key="2">
    <source>
        <dbReference type="SAM" id="Phobius"/>
    </source>
</evidence>
<keyword evidence="4" id="KW-1185">Reference proteome</keyword>
<feature type="region of interest" description="Disordered" evidence="1">
    <location>
        <begin position="1"/>
        <end position="24"/>
    </location>
</feature>
<proteinExistence type="predicted"/>